<protein>
    <recommendedName>
        <fullName evidence="4">DUF4337 domain-containing protein</fullName>
    </recommendedName>
</protein>
<dbReference type="EMBL" id="PFFQ01000012">
    <property type="protein sequence ID" value="PIW18474.1"/>
    <property type="molecule type" value="Genomic_DNA"/>
</dbReference>
<evidence type="ECO:0000313" key="2">
    <source>
        <dbReference type="EMBL" id="PIW18474.1"/>
    </source>
</evidence>
<feature type="transmembrane region" description="Helical" evidence="1">
    <location>
        <begin position="224"/>
        <end position="242"/>
    </location>
</feature>
<keyword evidence="1" id="KW-1133">Transmembrane helix</keyword>
<proteinExistence type="predicted"/>
<gene>
    <name evidence="2" type="ORF">COW36_04070</name>
</gene>
<evidence type="ECO:0000256" key="1">
    <source>
        <dbReference type="SAM" id="Phobius"/>
    </source>
</evidence>
<evidence type="ECO:0000313" key="3">
    <source>
        <dbReference type="Proteomes" id="UP000231019"/>
    </source>
</evidence>
<keyword evidence="1" id="KW-0812">Transmembrane</keyword>
<name>A0A2M7G9E1_9BACT</name>
<evidence type="ECO:0008006" key="4">
    <source>
        <dbReference type="Google" id="ProtNLM"/>
    </source>
</evidence>
<dbReference type="AlphaFoldDB" id="A0A2M7G9E1"/>
<accession>A0A2M7G9E1</accession>
<feature type="transmembrane region" description="Helical" evidence="1">
    <location>
        <begin position="198"/>
        <end position="218"/>
    </location>
</feature>
<dbReference type="Proteomes" id="UP000231019">
    <property type="component" value="Unassembled WGS sequence"/>
</dbReference>
<feature type="transmembrane region" description="Helical" evidence="1">
    <location>
        <begin position="23"/>
        <end position="44"/>
    </location>
</feature>
<organism evidence="2 3">
    <name type="scientific">bacterium (Candidatus Blackallbacteria) CG17_big_fil_post_rev_8_21_14_2_50_48_46</name>
    <dbReference type="NCBI Taxonomy" id="2014261"/>
    <lineage>
        <taxon>Bacteria</taxon>
        <taxon>Candidatus Blackallbacteria</taxon>
    </lineage>
</organism>
<comment type="caution">
    <text evidence="2">The sequence shown here is derived from an EMBL/GenBank/DDBJ whole genome shotgun (WGS) entry which is preliminary data.</text>
</comment>
<keyword evidence="1" id="KW-0472">Membrane</keyword>
<reference evidence="2 3" key="1">
    <citation type="submission" date="2017-09" db="EMBL/GenBank/DDBJ databases">
        <title>Depth-based differentiation of microbial function through sediment-hosted aquifers and enrichment of novel symbionts in the deep terrestrial subsurface.</title>
        <authorList>
            <person name="Probst A.J."/>
            <person name="Ladd B."/>
            <person name="Jarett J.K."/>
            <person name="Geller-Mcgrath D.E."/>
            <person name="Sieber C.M."/>
            <person name="Emerson J.B."/>
            <person name="Anantharaman K."/>
            <person name="Thomas B.C."/>
            <person name="Malmstrom R."/>
            <person name="Stieglmeier M."/>
            <person name="Klingl A."/>
            <person name="Woyke T."/>
            <person name="Ryan C.M."/>
            <person name="Banfield J.F."/>
        </authorList>
    </citation>
    <scope>NUCLEOTIDE SEQUENCE [LARGE SCALE GENOMIC DNA]</scope>
    <source>
        <strain evidence="2">CG17_big_fil_post_rev_8_21_14_2_50_48_46</strain>
    </source>
</reference>
<sequence>MSEISEFTEKTDSSEDKNLPFDLFELFVALLLGLAATGSAWAGFQSSLWGGNQATAYAEAATIAIKAATDKTDAMINIAQDYQIDILGKQILSEAKVTKNPENKERLMDMARYLYTWQMSADAYESLGLPMTKHATQAKEDTEDLSETELFTLALKNDLDDEGNMYEEGMVKGANDLFKKADVSFESGKDYNTRGDRFNLVSVVYTIALFFAGLALVFKTKIRWSFFGAGCLIFLFASYFMITMKQVPIPSF</sequence>